<dbReference type="KEGG" id="pavi:110751177"/>
<reference evidence="2" key="1">
    <citation type="submission" date="2025-08" db="UniProtKB">
        <authorList>
            <consortium name="RefSeq"/>
        </authorList>
    </citation>
    <scope>IDENTIFICATION</scope>
</reference>
<dbReference type="GeneID" id="110751177"/>
<dbReference type="RefSeq" id="XP_021807303.1">
    <property type="nucleotide sequence ID" value="XM_021951611.1"/>
</dbReference>
<accession>A0A6P5S045</accession>
<evidence type="ECO:0000313" key="1">
    <source>
        <dbReference type="Proteomes" id="UP000515124"/>
    </source>
</evidence>
<dbReference type="Proteomes" id="UP000515124">
    <property type="component" value="Unplaced"/>
</dbReference>
<proteinExistence type="predicted"/>
<dbReference type="AlphaFoldDB" id="A0A6P5S045"/>
<sequence>MNIPLSTDVEMFLVSRLLIQICCSEYYGTLSASSYNSIEILTGSNYLKWKEELEISLGLMDYDIALKWDTLEELAANATTDVKRRYEKWEKANTMAILIMLRTMTPSMRGSIPRSESAKEFIAAIGLKFKEFEKGEKSTLLNKLT</sequence>
<organism evidence="1 2">
    <name type="scientific">Prunus avium</name>
    <name type="common">Cherry</name>
    <name type="synonym">Cerasus avium</name>
    <dbReference type="NCBI Taxonomy" id="42229"/>
    <lineage>
        <taxon>Eukaryota</taxon>
        <taxon>Viridiplantae</taxon>
        <taxon>Streptophyta</taxon>
        <taxon>Embryophyta</taxon>
        <taxon>Tracheophyta</taxon>
        <taxon>Spermatophyta</taxon>
        <taxon>Magnoliopsida</taxon>
        <taxon>eudicotyledons</taxon>
        <taxon>Gunneridae</taxon>
        <taxon>Pentapetalae</taxon>
        <taxon>rosids</taxon>
        <taxon>fabids</taxon>
        <taxon>Rosales</taxon>
        <taxon>Rosaceae</taxon>
        <taxon>Amygdaloideae</taxon>
        <taxon>Amygdaleae</taxon>
        <taxon>Prunus</taxon>
    </lineage>
</organism>
<keyword evidence="1" id="KW-1185">Reference proteome</keyword>
<gene>
    <name evidence="2" type="primary">LOC110751177</name>
</gene>
<protein>
    <submittedName>
        <fullName evidence="2">Uncharacterized protein LOC110751177</fullName>
    </submittedName>
</protein>
<name>A0A6P5S045_PRUAV</name>
<evidence type="ECO:0000313" key="2">
    <source>
        <dbReference type="RefSeq" id="XP_021807303.1"/>
    </source>
</evidence>